<feature type="compositionally biased region" description="Basic and acidic residues" evidence="1">
    <location>
        <begin position="205"/>
        <end position="215"/>
    </location>
</feature>
<feature type="compositionally biased region" description="Polar residues" evidence="1">
    <location>
        <begin position="395"/>
        <end position="405"/>
    </location>
</feature>
<proteinExistence type="predicted"/>
<gene>
    <name evidence="2" type="ORF">GDO54_004232</name>
</gene>
<dbReference type="PANTHER" id="PTHR21678:SF7">
    <property type="entry name" value="COILED-COIL DOMAIN-CONTAINING PROTEIN R3HCC1L"/>
    <property type="match status" value="1"/>
</dbReference>
<organism evidence="2 3">
    <name type="scientific">Pyxicephalus adspersus</name>
    <name type="common">African bullfrog</name>
    <dbReference type="NCBI Taxonomy" id="30357"/>
    <lineage>
        <taxon>Eukaryota</taxon>
        <taxon>Metazoa</taxon>
        <taxon>Chordata</taxon>
        <taxon>Craniata</taxon>
        <taxon>Vertebrata</taxon>
        <taxon>Euteleostomi</taxon>
        <taxon>Amphibia</taxon>
        <taxon>Batrachia</taxon>
        <taxon>Anura</taxon>
        <taxon>Neobatrachia</taxon>
        <taxon>Ranoidea</taxon>
        <taxon>Pyxicephalidae</taxon>
        <taxon>Pyxicephalinae</taxon>
        <taxon>Pyxicephalus</taxon>
    </lineage>
</organism>
<comment type="caution">
    <text evidence="2">The sequence shown here is derived from an EMBL/GenBank/DDBJ whole genome shotgun (WGS) entry which is preliminary data.</text>
</comment>
<dbReference type="InterPro" id="IPR039884">
    <property type="entry name" value="R3HC1/R3HCL"/>
</dbReference>
<reference evidence="2" key="1">
    <citation type="thesis" date="2020" institute="ProQuest LLC" country="789 East Eisenhower Parkway, Ann Arbor, MI, USA">
        <title>Comparative Genomics and Chromosome Evolution.</title>
        <authorList>
            <person name="Mudd A.B."/>
        </authorList>
    </citation>
    <scope>NUCLEOTIDE SEQUENCE</scope>
    <source>
        <strain evidence="2">1538</strain>
        <tissue evidence="2">Blood</tissue>
    </source>
</reference>
<dbReference type="PANTHER" id="PTHR21678">
    <property type="entry name" value="GROWTH INHIBITION AND DIFFERENTIATION RELATED PROTEIN 88"/>
    <property type="match status" value="1"/>
</dbReference>
<accession>A0AAV2ZQX9</accession>
<evidence type="ECO:0000313" key="2">
    <source>
        <dbReference type="EMBL" id="DBA14960.1"/>
    </source>
</evidence>
<feature type="compositionally biased region" description="Basic and acidic residues" evidence="1">
    <location>
        <begin position="756"/>
        <end position="786"/>
    </location>
</feature>
<feature type="region of interest" description="Disordered" evidence="1">
    <location>
        <begin position="189"/>
        <end position="223"/>
    </location>
</feature>
<dbReference type="EMBL" id="DYDO01000012">
    <property type="protein sequence ID" value="DBA14960.1"/>
    <property type="molecule type" value="Genomic_DNA"/>
</dbReference>
<dbReference type="InterPro" id="IPR012677">
    <property type="entry name" value="Nucleotide-bd_a/b_plait_sf"/>
</dbReference>
<feature type="compositionally biased region" description="Basic and acidic residues" evidence="1">
    <location>
        <begin position="1"/>
        <end position="13"/>
    </location>
</feature>
<dbReference type="Gene3D" id="3.30.70.330">
    <property type="match status" value="1"/>
</dbReference>
<feature type="compositionally biased region" description="Polar residues" evidence="1">
    <location>
        <begin position="353"/>
        <end position="379"/>
    </location>
</feature>
<dbReference type="AlphaFoldDB" id="A0AAV2ZQX9"/>
<name>A0AAV2ZQX9_PYXAD</name>
<evidence type="ECO:0000313" key="3">
    <source>
        <dbReference type="Proteomes" id="UP001181693"/>
    </source>
</evidence>
<protein>
    <submittedName>
        <fullName evidence="2">Uncharacterized protein</fullName>
    </submittedName>
</protein>
<feature type="region of interest" description="Disordered" evidence="1">
    <location>
        <begin position="1"/>
        <end position="88"/>
    </location>
</feature>
<feature type="region of interest" description="Disordered" evidence="1">
    <location>
        <begin position="353"/>
        <end position="412"/>
    </location>
</feature>
<keyword evidence="3" id="KW-1185">Reference proteome</keyword>
<feature type="region of interest" description="Disordered" evidence="1">
    <location>
        <begin position="750"/>
        <end position="786"/>
    </location>
</feature>
<evidence type="ECO:0000256" key="1">
    <source>
        <dbReference type="SAM" id="MobiDB-lite"/>
    </source>
</evidence>
<sequence>MDKCRSRPRRPDKALYVPKARRNIDEPPTEGDNCSEHLPAPVSKSPIQNRNKPIKADSVSKVHEHRKHWSYKNAKSSVPKKSTQHKNDMEPVLTETVSAENNSLCEDVDNLVINEKTLSPGSVENHFPVSHIVSSDTVCTDFLSKEEQQFDVQSRSASLHLGEQHEITTQASAASTKEQDRMVVISQDQGIGLSNKASQPDTSIEDPKQSKHKDVPASTIDPVAGSLQGTIDLRGRSMPKNCETKTHNIDKTKKQKAVLFHSTEIITTSDIVKDQPGQLTVCTSNADNTANVVLYEMPESTVGGKLDSTLVITKNVSELAEKDNSAIVCAIEPSITATDEHITNLDACLSETSRGGSDSMHTSELSGKCSTTHMNTENPAGNARKNGVERDGSHSYFSHSDIQQNGREHITESSRKIYDNSVFEKQMTESPPAVVIVQPEHSVANSGQLPTVAIMGKVPSRTKQLPLAAEQVFPAQTLKPGITSVAALSDSLIEQVTFEEHVPSVSEATEEAGDSTLQNVESKADGSCTNWREHFKCSGVLKENTSTETVFEPYSKTSLKNTVESRCVVAKEASENEASSVAANEEEESWDSLFNDDGDCVDPELLEELTVRGNNQQSREETQFNYYHYEPTEPDMDDLELSHVIEIYDFPAEFKTEDLLRAFASYQKKGFDVKWVDDTHALGIFASPIAARDALSFRNPLLKVRPLSQATRASRAKARSCADFLQPAKDRPETSAVLARRLVISALGVRSTQSPAEREAERKKLQEARARRRLEAKQREDAWEGR</sequence>
<dbReference type="Proteomes" id="UP001181693">
    <property type="component" value="Unassembled WGS sequence"/>
</dbReference>